<protein>
    <submittedName>
        <fullName evidence="1">Uncharacterized protein</fullName>
    </submittedName>
</protein>
<organism evidence="1 2">
    <name type="scientific">Enterococcus aquimarinus</name>
    <dbReference type="NCBI Taxonomy" id="328396"/>
    <lineage>
        <taxon>Bacteria</taxon>
        <taxon>Bacillati</taxon>
        <taxon>Bacillota</taxon>
        <taxon>Bacilli</taxon>
        <taxon>Lactobacillales</taxon>
        <taxon>Enterococcaceae</taxon>
        <taxon>Enterococcus</taxon>
    </lineage>
</organism>
<proteinExistence type="predicted"/>
<reference evidence="1" key="1">
    <citation type="journal article" date="2021" name="PeerJ">
        <title>Extensive microbial diversity within the chicken gut microbiome revealed by metagenomics and culture.</title>
        <authorList>
            <person name="Gilroy R."/>
            <person name="Ravi A."/>
            <person name="Getino M."/>
            <person name="Pursley I."/>
            <person name="Horton D.L."/>
            <person name="Alikhan N.F."/>
            <person name="Baker D."/>
            <person name="Gharbi K."/>
            <person name="Hall N."/>
            <person name="Watson M."/>
            <person name="Adriaenssens E.M."/>
            <person name="Foster-Nyarko E."/>
            <person name="Jarju S."/>
            <person name="Secka A."/>
            <person name="Antonio M."/>
            <person name="Oren A."/>
            <person name="Chaudhuri R.R."/>
            <person name="La Ragione R."/>
            <person name="Hildebrand F."/>
            <person name="Pallen M.J."/>
        </authorList>
    </citation>
    <scope>NUCLEOTIDE SEQUENCE</scope>
    <source>
        <strain evidence="1">150</strain>
    </source>
</reference>
<sequence>MGKTIRRKNYAVNGGIMMREKTESPLPKEWHEARKKERSLCRKLRKIKK</sequence>
<name>A0A9E4DR46_9ENTE</name>
<dbReference type="AlphaFoldDB" id="A0A9E4DR46"/>
<gene>
    <name evidence="1" type="ORF">K8V42_02685</name>
</gene>
<accession>A0A9E4DR46</accession>
<reference evidence="1" key="2">
    <citation type="submission" date="2021-11" db="EMBL/GenBank/DDBJ databases">
        <authorList>
            <person name="Gilroy R."/>
        </authorList>
    </citation>
    <scope>NUCLEOTIDE SEQUENCE</scope>
    <source>
        <strain evidence="1">150</strain>
    </source>
</reference>
<dbReference type="EMBL" id="JAJJVO010000043">
    <property type="protein sequence ID" value="MCC9273178.1"/>
    <property type="molecule type" value="Genomic_DNA"/>
</dbReference>
<comment type="caution">
    <text evidence="1">The sequence shown here is derived from an EMBL/GenBank/DDBJ whole genome shotgun (WGS) entry which is preliminary data.</text>
</comment>
<evidence type="ECO:0000313" key="1">
    <source>
        <dbReference type="EMBL" id="MCC9273178.1"/>
    </source>
</evidence>
<evidence type="ECO:0000313" key="2">
    <source>
        <dbReference type="Proteomes" id="UP000813384"/>
    </source>
</evidence>
<dbReference type="Proteomes" id="UP000813384">
    <property type="component" value="Unassembled WGS sequence"/>
</dbReference>